<comment type="caution">
    <text evidence="1">The sequence shown here is derived from an EMBL/GenBank/DDBJ whole genome shotgun (WGS) entry which is preliminary data.</text>
</comment>
<reference evidence="1 2" key="1">
    <citation type="submission" date="2018-01" db="EMBL/GenBank/DDBJ databases">
        <title>A novel member of the phylum Bacteroidetes isolated from glacier ice.</title>
        <authorList>
            <person name="Liu Q."/>
            <person name="Xin Y.-H."/>
        </authorList>
    </citation>
    <scope>NUCLEOTIDE SEQUENCE [LARGE SCALE GENOMIC DNA]</scope>
    <source>
        <strain evidence="1 2">RB1R16</strain>
    </source>
</reference>
<evidence type="ECO:0000313" key="1">
    <source>
        <dbReference type="EMBL" id="PQJ12086.1"/>
    </source>
</evidence>
<evidence type="ECO:0000313" key="2">
    <source>
        <dbReference type="Proteomes" id="UP000239872"/>
    </source>
</evidence>
<keyword evidence="2" id="KW-1185">Reference proteome</keyword>
<dbReference type="Proteomes" id="UP000239872">
    <property type="component" value="Unassembled WGS sequence"/>
</dbReference>
<accession>A0A2S7SZY9</accession>
<proteinExistence type="predicted"/>
<name>A0A2S7SZY9_9BACT</name>
<dbReference type="AlphaFoldDB" id="A0A2S7SZY9"/>
<sequence length="83" mass="8855">MQKKESSRTSIKSDFSTINIAPFAGIGIAFDSDIRRGMFAGQKVKNFIGPFISYGINNMSGMSGTSMHPLVIGIQLTAVKLGA</sequence>
<gene>
    <name evidence="1" type="ORF">CJD36_009875</name>
</gene>
<organism evidence="1 2">
    <name type="scientific">Flavipsychrobacter stenotrophus</name>
    <dbReference type="NCBI Taxonomy" id="2077091"/>
    <lineage>
        <taxon>Bacteria</taxon>
        <taxon>Pseudomonadati</taxon>
        <taxon>Bacteroidota</taxon>
        <taxon>Chitinophagia</taxon>
        <taxon>Chitinophagales</taxon>
        <taxon>Chitinophagaceae</taxon>
        <taxon>Flavipsychrobacter</taxon>
    </lineage>
</organism>
<protein>
    <submittedName>
        <fullName evidence="1">Uncharacterized protein</fullName>
    </submittedName>
</protein>
<dbReference type="EMBL" id="PPSL01000002">
    <property type="protein sequence ID" value="PQJ12086.1"/>
    <property type="molecule type" value="Genomic_DNA"/>
</dbReference>
<dbReference type="RefSeq" id="WP_105038965.1">
    <property type="nucleotide sequence ID" value="NZ_PPSL01000002.1"/>
</dbReference>